<dbReference type="Proteomes" id="UP000186228">
    <property type="component" value="Unassembled WGS sequence"/>
</dbReference>
<proteinExistence type="predicted"/>
<evidence type="ECO:0000313" key="1">
    <source>
        <dbReference type="EMBL" id="SCB23290.1"/>
    </source>
</evidence>
<reference evidence="2" key="1">
    <citation type="submission" date="2016-08" db="EMBL/GenBank/DDBJ databases">
        <authorList>
            <person name="Varghese N."/>
            <person name="Submissions Spin"/>
        </authorList>
    </citation>
    <scope>NUCLEOTIDE SEQUENCE [LARGE SCALE GENOMIC DNA]</scope>
    <source>
        <strain evidence="2">CCBAU 57015</strain>
    </source>
</reference>
<protein>
    <submittedName>
        <fullName evidence="1">Uncharacterized protein</fullName>
    </submittedName>
</protein>
<dbReference type="STRING" id="52131.GA0061100_104461"/>
<dbReference type="AlphaFoldDB" id="A0A1C3V650"/>
<name>A0A1C3V650_9HYPH</name>
<evidence type="ECO:0000313" key="2">
    <source>
        <dbReference type="Proteomes" id="UP000186228"/>
    </source>
</evidence>
<sequence length="81" mass="9230">MTHFRLKIAASRPSLPHDATGEKMDAMQQHAAYRRNQTNVRSTAMVVRALAPRRITRPPAICRRNSIQLIKTKNQDLNNGH</sequence>
<keyword evidence="2" id="KW-1185">Reference proteome</keyword>
<organism evidence="1 2">
    <name type="scientific">Rhizobium hainanense</name>
    <dbReference type="NCBI Taxonomy" id="52131"/>
    <lineage>
        <taxon>Bacteria</taxon>
        <taxon>Pseudomonadati</taxon>
        <taxon>Pseudomonadota</taxon>
        <taxon>Alphaproteobacteria</taxon>
        <taxon>Hyphomicrobiales</taxon>
        <taxon>Rhizobiaceae</taxon>
        <taxon>Rhizobium/Agrobacterium group</taxon>
        <taxon>Rhizobium</taxon>
    </lineage>
</organism>
<accession>A0A1C3V650</accession>
<dbReference type="EMBL" id="FMAC01000004">
    <property type="protein sequence ID" value="SCB23290.1"/>
    <property type="molecule type" value="Genomic_DNA"/>
</dbReference>
<gene>
    <name evidence="1" type="ORF">GA0061100_104461</name>
</gene>